<keyword evidence="8" id="KW-1185">Reference proteome</keyword>
<sequence>MNTLKRNTRIAATGIAGITLALTASMAMAFKEPGKIIAGSDMTYPPFEFIENNKPAGFDIEFLAGVAKVMGMKAENIDTRWANLIPGLRGGRFDILNSSMYITEERVKVIDMIPYLKSGQSIVALSGSKFKPKTFEDLCGHKVGSMAGTVFLSKVQQISAEHCEAKGLDPIAISEYPTDPETTQAVLSRAVEVQVTDGSVAAGIVEKLGGRIEITSEELLFPVLNGMAVRKGNDEVKDALIEGIEKFSKTAEYQALLKKYNFQAPTPEDIEKLMPKP</sequence>
<feature type="signal peptide" evidence="5">
    <location>
        <begin position="1"/>
        <end position="29"/>
    </location>
</feature>
<protein>
    <submittedName>
        <fullName evidence="7">Polar amino acid transport system substrate-binding protein</fullName>
    </submittedName>
</protein>
<proteinExistence type="inferred from homology"/>
<evidence type="ECO:0000313" key="7">
    <source>
        <dbReference type="EMBL" id="TCS42341.1"/>
    </source>
</evidence>
<dbReference type="Pfam" id="PF00497">
    <property type="entry name" value="SBP_bac_3"/>
    <property type="match status" value="1"/>
</dbReference>
<comment type="caution">
    <text evidence="7">The sequence shown here is derived from an EMBL/GenBank/DDBJ whole genome shotgun (WGS) entry which is preliminary data.</text>
</comment>
<comment type="similarity">
    <text evidence="2 4">Belongs to the bacterial solute-binding protein 3 family.</text>
</comment>
<gene>
    <name evidence="7" type="ORF">BCF53_1032</name>
</gene>
<dbReference type="RefSeq" id="WP_132700252.1">
    <property type="nucleotide sequence ID" value="NZ_SLZR01000003.1"/>
</dbReference>
<evidence type="ECO:0000313" key="8">
    <source>
        <dbReference type="Proteomes" id="UP000295793"/>
    </source>
</evidence>
<dbReference type="CDD" id="cd01004">
    <property type="entry name" value="PBP2_MidA_like"/>
    <property type="match status" value="1"/>
</dbReference>
<dbReference type="Proteomes" id="UP000295793">
    <property type="component" value="Unassembled WGS sequence"/>
</dbReference>
<reference evidence="7 8" key="1">
    <citation type="submission" date="2019-03" db="EMBL/GenBank/DDBJ databases">
        <title>Genomic Encyclopedia of Archaeal and Bacterial Type Strains, Phase II (KMG-II): from individual species to whole genera.</title>
        <authorList>
            <person name="Goeker M."/>
        </authorList>
    </citation>
    <scope>NUCLEOTIDE SEQUENCE [LARGE SCALE GENOMIC DNA]</scope>
    <source>
        <strain evidence="7 8">DSM 15388</strain>
    </source>
</reference>
<comment type="subcellular location">
    <subcellularLocation>
        <location evidence="1">Cell envelope</location>
    </subcellularLocation>
</comment>
<name>A0A4R3IAS0_9GAMM</name>
<dbReference type="Gene3D" id="3.40.190.10">
    <property type="entry name" value="Periplasmic binding protein-like II"/>
    <property type="match status" value="2"/>
</dbReference>
<dbReference type="GO" id="GO:0030313">
    <property type="term" value="C:cell envelope"/>
    <property type="evidence" value="ECO:0007669"/>
    <property type="project" value="UniProtKB-SubCell"/>
</dbReference>
<organism evidence="7 8">
    <name type="scientific">Reinekea marinisedimentorum</name>
    <dbReference type="NCBI Taxonomy" id="230495"/>
    <lineage>
        <taxon>Bacteria</taxon>
        <taxon>Pseudomonadati</taxon>
        <taxon>Pseudomonadota</taxon>
        <taxon>Gammaproteobacteria</taxon>
        <taxon>Oceanospirillales</taxon>
        <taxon>Saccharospirillaceae</taxon>
        <taxon>Reinekea</taxon>
    </lineage>
</organism>
<evidence type="ECO:0000256" key="2">
    <source>
        <dbReference type="ARBA" id="ARBA00010333"/>
    </source>
</evidence>
<dbReference type="SUPFAM" id="SSF53850">
    <property type="entry name" value="Periplasmic binding protein-like II"/>
    <property type="match status" value="1"/>
</dbReference>
<dbReference type="PANTHER" id="PTHR35936">
    <property type="entry name" value="MEMBRANE-BOUND LYTIC MUREIN TRANSGLYCOSYLASE F"/>
    <property type="match status" value="1"/>
</dbReference>
<dbReference type="PROSITE" id="PS01039">
    <property type="entry name" value="SBP_BACTERIAL_3"/>
    <property type="match status" value="1"/>
</dbReference>
<dbReference type="AlphaFoldDB" id="A0A4R3IAS0"/>
<accession>A0A4R3IAS0</accession>
<dbReference type="SMART" id="SM00062">
    <property type="entry name" value="PBPb"/>
    <property type="match status" value="1"/>
</dbReference>
<feature type="chain" id="PRO_5020729217" evidence="5">
    <location>
        <begin position="30"/>
        <end position="277"/>
    </location>
</feature>
<dbReference type="OrthoDB" id="9768183at2"/>
<feature type="domain" description="Solute-binding protein family 3/N-terminal" evidence="6">
    <location>
        <begin position="35"/>
        <end position="264"/>
    </location>
</feature>
<dbReference type="InterPro" id="IPR001638">
    <property type="entry name" value="Solute-binding_3/MltF_N"/>
</dbReference>
<evidence type="ECO:0000256" key="1">
    <source>
        <dbReference type="ARBA" id="ARBA00004196"/>
    </source>
</evidence>
<dbReference type="PANTHER" id="PTHR35936:SF19">
    <property type="entry name" value="AMINO-ACID-BINDING PROTEIN YXEM-RELATED"/>
    <property type="match status" value="1"/>
</dbReference>
<evidence type="ECO:0000259" key="6">
    <source>
        <dbReference type="SMART" id="SM00062"/>
    </source>
</evidence>
<evidence type="ECO:0000256" key="4">
    <source>
        <dbReference type="RuleBase" id="RU003744"/>
    </source>
</evidence>
<dbReference type="InterPro" id="IPR018313">
    <property type="entry name" value="SBP_3_CS"/>
</dbReference>
<keyword evidence="3 5" id="KW-0732">Signal</keyword>
<evidence type="ECO:0000256" key="3">
    <source>
        <dbReference type="ARBA" id="ARBA00022729"/>
    </source>
</evidence>
<evidence type="ECO:0000256" key="5">
    <source>
        <dbReference type="SAM" id="SignalP"/>
    </source>
</evidence>
<dbReference type="EMBL" id="SLZR01000003">
    <property type="protein sequence ID" value="TCS42341.1"/>
    <property type="molecule type" value="Genomic_DNA"/>
</dbReference>